<evidence type="ECO:0000256" key="1">
    <source>
        <dbReference type="SAM" id="MobiDB-lite"/>
    </source>
</evidence>
<feature type="compositionally biased region" description="Polar residues" evidence="1">
    <location>
        <begin position="55"/>
        <end position="71"/>
    </location>
</feature>
<evidence type="ECO:0000313" key="3">
    <source>
        <dbReference type="Proteomes" id="UP000585474"/>
    </source>
</evidence>
<proteinExistence type="predicted"/>
<feature type="compositionally biased region" description="Low complexity" evidence="1">
    <location>
        <begin position="110"/>
        <end position="129"/>
    </location>
</feature>
<gene>
    <name evidence="2" type="ORF">Acr_06g0010380</name>
</gene>
<evidence type="ECO:0000313" key="2">
    <source>
        <dbReference type="EMBL" id="GFY89098.1"/>
    </source>
</evidence>
<reference evidence="2 3" key="1">
    <citation type="submission" date="2019-07" db="EMBL/GenBank/DDBJ databases">
        <title>De Novo Assembly of kiwifruit Actinidia rufa.</title>
        <authorList>
            <person name="Sugita-Konishi S."/>
            <person name="Sato K."/>
            <person name="Mori E."/>
            <person name="Abe Y."/>
            <person name="Kisaki G."/>
            <person name="Hamano K."/>
            <person name="Suezawa K."/>
            <person name="Otani M."/>
            <person name="Fukuda T."/>
            <person name="Manabe T."/>
            <person name="Gomi K."/>
            <person name="Tabuchi M."/>
            <person name="Akimitsu K."/>
            <person name="Kataoka I."/>
        </authorList>
    </citation>
    <scope>NUCLEOTIDE SEQUENCE [LARGE SCALE GENOMIC DNA]</scope>
    <source>
        <strain evidence="3">cv. Fuchu</strain>
    </source>
</reference>
<feature type="region of interest" description="Disordered" evidence="1">
    <location>
        <begin position="45"/>
        <end position="129"/>
    </location>
</feature>
<dbReference type="EMBL" id="BJWL01000006">
    <property type="protein sequence ID" value="GFY89098.1"/>
    <property type="molecule type" value="Genomic_DNA"/>
</dbReference>
<keyword evidence="3" id="KW-1185">Reference proteome</keyword>
<organism evidence="2 3">
    <name type="scientific">Actinidia rufa</name>
    <dbReference type="NCBI Taxonomy" id="165716"/>
    <lineage>
        <taxon>Eukaryota</taxon>
        <taxon>Viridiplantae</taxon>
        <taxon>Streptophyta</taxon>
        <taxon>Embryophyta</taxon>
        <taxon>Tracheophyta</taxon>
        <taxon>Spermatophyta</taxon>
        <taxon>Magnoliopsida</taxon>
        <taxon>eudicotyledons</taxon>
        <taxon>Gunneridae</taxon>
        <taxon>Pentapetalae</taxon>
        <taxon>asterids</taxon>
        <taxon>Ericales</taxon>
        <taxon>Actinidiaceae</taxon>
        <taxon>Actinidia</taxon>
    </lineage>
</organism>
<dbReference type="AlphaFoldDB" id="A0A7J0ERI4"/>
<name>A0A7J0ERI4_9ERIC</name>
<comment type="caution">
    <text evidence="2">The sequence shown here is derived from an EMBL/GenBank/DDBJ whole genome shotgun (WGS) entry which is preliminary data.</text>
</comment>
<protein>
    <submittedName>
        <fullName evidence="2">Synaptobrevin-related protein 1</fullName>
    </submittedName>
</protein>
<dbReference type="Proteomes" id="UP000585474">
    <property type="component" value="Unassembled WGS sequence"/>
</dbReference>
<accession>A0A7J0ERI4</accession>
<sequence length="149" mass="16055">MEFGNNSIVQGPNNFKFQSTKVGKGVTVWGKEHVSSTGWWYRGRDREIGIGDPEPTNNTALSFQNCPSPGHTTAERETKRKTAGGVDSRAISRASPLSASRNSPPPPTSSPTTWMATPSTTSSKTASVTVSPFPNSLDLTWDLLVYVVV</sequence>